<keyword evidence="5" id="KW-1003">Cell membrane</keyword>
<feature type="transmembrane region" description="Helical" evidence="12">
    <location>
        <begin position="111"/>
        <end position="133"/>
    </location>
</feature>
<evidence type="ECO:0000256" key="12">
    <source>
        <dbReference type="SAM" id="Phobius"/>
    </source>
</evidence>
<dbReference type="Proteomes" id="UP001374803">
    <property type="component" value="Chromosome"/>
</dbReference>
<evidence type="ECO:0000256" key="9">
    <source>
        <dbReference type="ARBA" id="ARBA00023065"/>
    </source>
</evidence>
<dbReference type="InterPro" id="IPR018422">
    <property type="entry name" value="Cation/H_exchanger_CPA1"/>
</dbReference>
<protein>
    <submittedName>
        <fullName evidence="14">Sodium:proton antiporter</fullName>
    </submittedName>
</protein>
<reference evidence="14" key="1">
    <citation type="submission" date="2021-12" db="EMBL/GenBank/DDBJ databases">
        <title>Discovery of the Pendulisporaceae a myxobacterial family with distinct sporulation behavior and unique specialized metabolism.</title>
        <authorList>
            <person name="Garcia R."/>
            <person name="Popoff A."/>
            <person name="Bader C.D."/>
            <person name="Loehr J."/>
            <person name="Walesch S."/>
            <person name="Walt C."/>
            <person name="Boldt J."/>
            <person name="Bunk B."/>
            <person name="Haeckl F.J.F.P.J."/>
            <person name="Gunesch A.P."/>
            <person name="Birkelbach J."/>
            <person name="Nuebel U."/>
            <person name="Pietschmann T."/>
            <person name="Bach T."/>
            <person name="Mueller R."/>
        </authorList>
    </citation>
    <scope>NUCLEOTIDE SEQUENCE</scope>
    <source>
        <strain evidence="14">MSr11367</strain>
    </source>
</reference>
<keyword evidence="4" id="KW-0050">Antiport</keyword>
<evidence type="ECO:0000256" key="10">
    <source>
        <dbReference type="ARBA" id="ARBA00023136"/>
    </source>
</evidence>
<evidence type="ECO:0000256" key="8">
    <source>
        <dbReference type="ARBA" id="ARBA00023053"/>
    </source>
</evidence>
<feature type="domain" description="Cation/H+ exchanger transmembrane" evidence="13">
    <location>
        <begin position="18"/>
        <end position="384"/>
    </location>
</feature>
<proteinExistence type="inferred from homology"/>
<dbReference type="InterPro" id="IPR006153">
    <property type="entry name" value="Cation/H_exchanger_TM"/>
</dbReference>
<feature type="transmembrane region" description="Helical" evidence="12">
    <location>
        <begin position="184"/>
        <end position="204"/>
    </location>
</feature>
<keyword evidence="9" id="KW-0406">Ion transport</keyword>
<dbReference type="Gene3D" id="6.10.140.1330">
    <property type="match status" value="1"/>
</dbReference>
<accession>A0ABZ2LHH3</accession>
<dbReference type="EMBL" id="CP089983">
    <property type="protein sequence ID" value="WXB08232.1"/>
    <property type="molecule type" value="Genomic_DNA"/>
</dbReference>
<evidence type="ECO:0000256" key="5">
    <source>
        <dbReference type="ARBA" id="ARBA00022475"/>
    </source>
</evidence>
<dbReference type="PANTHER" id="PTHR10110">
    <property type="entry name" value="SODIUM/HYDROGEN EXCHANGER"/>
    <property type="match status" value="1"/>
</dbReference>
<evidence type="ECO:0000259" key="13">
    <source>
        <dbReference type="Pfam" id="PF00999"/>
    </source>
</evidence>
<keyword evidence="3" id="KW-0813">Transport</keyword>
<evidence type="ECO:0000256" key="4">
    <source>
        <dbReference type="ARBA" id="ARBA00022449"/>
    </source>
</evidence>
<evidence type="ECO:0000256" key="1">
    <source>
        <dbReference type="ARBA" id="ARBA00004651"/>
    </source>
</evidence>
<keyword evidence="6 12" id="KW-0812">Transmembrane</keyword>
<feature type="transmembrane region" description="Helical" evidence="12">
    <location>
        <begin position="234"/>
        <end position="253"/>
    </location>
</feature>
<keyword evidence="8" id="KW-0915">Sodium</keyword>
<sequence>MRHALETLFIVLATGSSVAIAAKRIGVPYNVALVIVGLLGVFVNVLPHTPMNPEIVLLAFLPILVFEAALFADGNALRQAARPILALAVPGVAISLLGTAAVATYALDLPFAVAVLLGALLAITDTVSVLLAFKSVRVPHRLASIMEGESLFNDGTALVLVLIATEMVEKGTFDAVGTLRSLVVTMLGGGILGAGFGVLGNVVLRRTPDRLTATLASIVLVFAASLTAERVHASPVIAVVVAGVLVGRAARTMLEPSRVLALQGFWETAGFCLNVLIFLLVGMQIQPSMLLDEAGSIVLAVLALHAGRAVAVYGCFWLLRILKGERVPIRWQHVMVLGNIKGALSMAAVLALPTDLPYRHRLVAIVFGCTFVTLIAQALPFRRMLGWLGISLRSDLATDEARATLIVARRGQSELDELLSAGLVSRREHAERRAAFQRQIIASELALREARAIDAKDQFLELTLLQGQKAAVMEAGQRGIISLEVAEERLGELDKQRMALMNEEHHE</sequence>
<evidence type="ECO:0000256" key="7">
    <source>
        <dbReference type="ARBA" id="ARBA00022989"/>
    </source>
</evidence>
<evidence type="ECO:0000256" key="3">
    <source>
        <dbReference type="ARBA" id="ARBA00022448"/>
    </source>
</evidence>
<dbReference type="RefSeq" id="WP_394837907.1">
    <property type="nucleotide sequence ID" value="NZ_CP089929.1"/>
</dbReference>
<comment type="subcellular location">
    <subcellularLocation>
        <location evidence="1">Cell membrane</location>
        <topology evidence="1">Multi-pass membrane protein</topology>
    </subcellularLocation>
</comment>
<evidence type="ECO:0000256" key="6">
    <source>
        <dbReference type="ARBA" id="ARBA00022692"/>
    </source>
</evidence>
<keyword evidence="10 12" id="KW-0472">Membrane</keyword>
<organism evidence="14 15">
    <name type="scientific">Pendulispora rubella</name>
    <dbReference type="NCBI Taxonomy" id="2741070"/>
    <lineage>
        <taxon>Bacteria</taxon>
        <taxon>Pseudomonadati</taxon>
        <taxon>Myxococcota</taxon>
        <taxon>Myxococcia</taxon>
        <taxon>Myxococcales</taxon>
        <taxon>Sorangiineae</taxon>
        <taxon>Pendulisporaceae</taxon>
        <taxon>Pendulispora</taxon>
    </lineage>
</organism>
<dbReference type="Pfam" id="PF00999">
    <property type="entry name" value="Na_H_Exchanger"/>
    <property type="match status" value="1"/>
</dbReference>
<name>A0ABZ2LHH3_9BACT</name>
<feature type="transmembrane region" description="Helical" evidence="12">
    <location>
        <begin position="29"/>
        <end position="49"/>
    </location>
</feature>
<comment type="similarity">
    <text evidence="2">Belongs to the monovalent cation:proton antiporter 1 (CPA1) transporter (TC 2.A.36) family.</text>
</comment>
<gene>
    <name evidence="14" type="ORF">LVJ94_13430</name>
</gene>
<feature type="transmembrane region" description="Helical" evidence="12">
    <location>
        <begin position="211"/>
        <end position="228"/>
    </location>
</feature>
<feature type="transmembrane region" description="Helical" evidence="12">
    <location>
        <begin position="265"/>
        <end position="285"/>
    </location>
</feature>
<feature type="transmembrane region" description="Helical" evidence="12">
    <location>
        <begin position="55"/>
        <end position="72"/>
    </location>
</feature>
<evidence type="ECO:0000256" key="2">
    <source>
        <dbReference type="ARBA" id="ARBA00007367"/>
    </source>
</evidence>
<feature type="transmembrane region" description="Helical" evidence="12">
    <location>
        <begin position="297"/>
        <end position="319"/>
    </location>
</feature>
<keyword evidence="15" id="KW-1185">Reference proteome</keyword>
<dbReference type="PANTHER" id="PTHR10110:SF195">
    <property type="entry name" value="NA(+)_H(+) ANTIPORTER NHAS2"/>
    <property type="match status" value="1"/>
</dbReference>
<feature type="transmembrane region" description="Helical" evidence="12">
    <location>
        <begin position="358"/>
        <end position="379"/>
    </location>
</feature>
<keyword evidence="11" id="KW-0739">Sodium transport</keyword>
<keyword evidence="7 12" id="KW-1133">Transmembrane helix</keyword>
<evidence type="ECO:0000313" key="14">
    <source>
        <dbReference type="EMBL" id="WXB08232.1"/>
    </source>
</evidence>
<evidence type="ECO:0000256" key="11">
    <source>
        <dbReference type="ARBA" id="ARBA00023201"/>
    </source>
</evidence>
<feature type="transmembrane region" description="Helical" evidence="12">
    <location>
        <begin position="145"/>
        <end position="164"/>
    </location>
</feature>
<feature type="transmembrane region" description="Helical" evidence="12">
    <location>
        <begin position="84"/>
        <end position="105"/>
    </location>
</feature>
<evidence type="ECO:0000313" key="15">
    <source>
        <dbReference type="Proteomes" id="UP001374803"/>
    </source>
</evidence>